<comment type="caution">
    <text evidence="1">The sequence shown here is derived from an EMBL/GenBank/DDBJ whole genome shotgun (WGS) entry which is preliminary data.</text>
</comment>
<name>A0AC61KYC2_9EURY</name>
<accession>A0AC61KYC2</accession>
<dbReference type="EMBL" id="PQXF01000085">
    <property type="protein sequence ID" value="PXF56758.1"/>
    <property type="molecule type" value="Genomic_DNA"/>
</dbReference>
<evidence type="ECO:0000313" key="2">
    <source>
        <dbReference type="Proteomes" id="UP000248329"/>
    </source>
</evidence>
<evidence type="ECO:0000313" key="1">
    <source>
        <dbReference type="EMBL" id="PXF56758.1"/>
    </source>
</evidence>
<protein>
    <submittedName>
        <fullName evidence="1">Fibrillin</fullName>
    </submittedName>
</protein>
<reference evidence="1" key="1">
    <citation type="submission" date="2018-01" db="EMBL/GenBank/DDBJ databases">
        <authorList>
            <person name="Krukenberg V."/>
        </authorList>
    </citation>
    <scope>NUCLEOTIDE SEQUENCE</scope>
    <source>
        <strain evidence="1">E20ANME2</strain>
    </source>
</reference>
<dbReference type="Proteomes" id="UP000248329">
    <property type="component" value="Unassembled WGS sequence"/>
</dbReference>
<proteinExistence type="predicted"/>
<gene>
    <name evidence="1" type="ORF">C4B59_16380</name>
</gene>
<organism evidence="1 2">
    <name type="scientific">Candidatus Methanogaster sp</name>
    <dbReference type="NCBI Taxonomy" id="3386292"/>
    <lineage>
        <taxon>Archaea</taxon>
        <taxon>Methanobacteriati</taxon>
        <taxon>Methanobacteriota</taxon>
        <taxon>Stenosarchaea group</taxon>
        <taxon>Methanomicrobia</taxon>
        <taxon>Methanosarcinales</taxon>
        <taxon>ANME-2 cluster</taxon>
        <taxon>Candidatus Methanogasteraceae</taxon>
        <taxon>Candidatus Methanogaster</taxon>
    </lineage>
</organism>
<sequence>MNTDYTEIGCGIYQSRASPAGQASSARNVSNSSNASQTQLATVSRQEDGMGQEFQIWDFRHSKLAALILKGFIPPITESSLVLYLGAASGSTASHISNIVHNGLVYVLEFSPTVMKKLISRCKSRRNMIPIFADANHPERYAHLVDKVDIIYQDIAQRNQAEIALANAEYFLKDDGYLILMIKARSIDSTANTKEIFKKEVEELQKHLSILKTVKLPGYRDHLAVIAKGCKSTVHARVMGG</sequence>